<feature type="domain" description="EAL" evidence="1">
    <location>
        <begin position="12"/>
        <end position="263"/>
    </location>
</feature>
<evidence type="ECO:0000313" key="4">
    <source>
        <dbReference type="Proteomes" id="UP001140979"/>
    </source>
</evidence>
<dbReference type="Pfam" id="PF00563">
    <property type="entry name" value="EAL"/>
    <property type="match status" value="1"/>
</dbReference>
<dbReference type="AlphaFoldDB" id="A0A9X4EVH8"/>
<dbReference type="EMBL" id="CP118712">
    <property type="protein sequence ID" value="WGK87577.1"/>
    <property type="molecule type" value="Genomic_DNA"/>
</dbReference>
<gene>
    <name evidence="2" type="ORF">L9W94_08680</name>
    <name evidence="3" type="ORF">PYE67_15830</name>
</gene>
<dbReference type="InterPro" id="IPR050706">
    <property type="entry name" value="Cyclic-di-GMP_PDE-like"/>
</dbReference>
<dbReference type="EMBL" id="JAKNBA010000012">
    <property type="protein sequence ID" value="MDE1242222.1"/>
    <property type="molecule type" value="Genomic_DNA"/>
</dbReference>
<proteinExistence type="predicted"/>
<accession>A0A9X4EVH8</accession>
<evidence type="ECO:0000313" key="5">
    <source>
        <dbReference type="Proteomes" id="UP001241226"/>
    </source>
</evidence>
<dbReference type="SUPFAM" id="SSF141868">
    <property type="entry name" value="EAL domain-like"/>
    <property type="match status" value="1"/>
</dbReference>
<dbReference type="Proteomes" id="UP001241226">
    <property type="component" value="Chromosome 2"/>
</dbReference>
<protein>
    <submittedName>
        <fullName evidence="2">EAL domain-containing protein</fullName>
    </submittedName>
</protein>
<dbReference type="PANTHER" id="PTHR33121:SF76">
    <property type="entry name" value="SIGNALING PROTEIN"/>
    <property type="match status" value="1"/>
</dbReference>
<dbReference type="GO" id="GO:0071111">
    <property type="term" value="F:cyclic-guanylate-specific phosphodiesterase activity"/>
    <property type="evidence" value="ECO:0007669"/>
    <property type="project" value="InterPro"/>
</dbReference>
<dbReference type="Gene3D" id="3.20.20.450">
    <property type="entry name" value="EAL domain"/>
    <property type="match status" value="1"/>
</dbReference>
<evidence type="ECO:0000313" key="3">
    <source>
        <dbReference type="EMBL" id="WGK87577.1"/>
    </source>
</evidence>
<dbReference type="CDD" id="cd01948">
    <property type="entry name" value="EAL"/>
    <property type="match status" value="1"/>
</dbReference>
<organism evidence="2 4">
    <name type="scientific">Vibrio aestuarianus</name>
    <dbReference type="NCBI Taxonomy" id="28171"/>
    <lineage>
        <taxon>Bacteria</taxon>
        <taxon>Pseudomonadati</taxon>
        <taxon>Pseudomonadota</taxon>
        <taxon>Gammaproteobacteria</taxon>
        <taxon>Vibrionales</taxon>
        <taxon>Vibrionaceae</taxon>
        <taxon>Vibrio</taxon>
    </lineage>
</organism>
<evidence type="ECO:0000259" key="1">
    <source>
        <dbReference type="PROSITE" id="PS50883"/>
    </source>
</evidence>
<dbReference type="InterPro" id="IPR001633">
    <property type="entry name" value="EAL_dom"/>
</dbReference>
<dbReference type="PROSITE" id="PS50883">
    <property type="entry name" value="EAL"/>
    <property type="match status" value="1"/>
</dbReference>
<dbReference type="Proteomes" id="UP001140979">
    <property type="component" value="Unassembled WGS sequence"/>
</dbReference>
<dbReference type="RefSeq" id="WP_261927702.1">
    <property type="nucleotide sequence ID" value="NZ_CALYLG010000368.1"/>
</dbReference>
<dbReference type="SMART" id="SM00052">
    <property type="entry name" value="EAL"/>
    <property type="match status" value="1"/>
</dbReference>
<dbReference type="InterPro" id="IPR035919">
    <property type="entry name" value="EAL_sf"/>
</dbReference>
<sequence>MLFTTKNQFSKCISLDTDGQHIAHYQGLLLRSVFQPIFSRSDLVVGVEALARISTQDNTNIRPSHFFHSDAINPIDKLNVERLCRAIHLRNYAVSPYRQCRLFLNVLPAASELFAMSDINTGLLITRLKDLHIEHKQLVMELIEIDSENEAMLKQATQRLADNGFAIAIDDFGTYASTPERVNLIAPEIIKFDRSLLLQYMRGDTLPLLDGIALAKQNSANTVIEGIETQAQLDAMRELDIDMFQGFFLATPESIVPSIQIAV</sequence>
<reference evidence="2 5" key="1">
    <citation type="submission" date="2022-02" db="EMBL/GenBank/DDBJ databases">
        <title>Emergence and expansion in Europe of a Vibrio aestuarianus clonal complex pathogenic for oysters.</title>
        <authorList>
            <person name="Mesnil A."/>
            <person name="Travers M.-A."/>
        </authorList>
    </citation>
    <scope>NUCLEOTIDE SEQUENCE</scope>
    <source>
        <strain evidence="2">19_064_11T1</strain>
        <strain evidence="3 5">U17</strain>
    </source>
</reference>
<evidence type="ECO:0000313" key="2">
    <source>
        <dbReference type="EMBL" id="MDE1242222.1"/>
    </source>
</evidence>
<dbReference type="PANTHER" id="PTHR33121">
    <property type="entry name" value="CYCLIC DI-GMP PHOSPHODIESTERASE PDEF"/>
    <property type="match status" value="1"/>
</dbReference>
<name>A0A9X4EVH8_9VIBR</name>